<sequence length="49" mass="5592">MGSRTSTVSQKNGMVINFAQSRVSIGFSRTVLEFQNNRHSPRINPWEII</sequence>
<protein>
    <submittedName>
        <fullName evidence="1">Uncharacterized protein</fullName>
    </submittedName>
</protein>
<accession>A0A426YM10</accession>
<dbReference type="AlphaFoldDB" id="A0A426YM10"/>
<name>A0A426YM10_ENSVE</name>
<evidence type="ECO:0000313" key="2">
    <source>
        <dbReference type="Proteomes" id="UP000287651"/>
    </source>
</evidence>
<reference evidence="1 2" key="1">
    <citation type="journal article" date="2014" name="Agronomy (Basel)">
        <title>A Draft Genome Sequence for Ensete ventricosum, the Drought-Tolerant Tree Against Hunger.</title>
        <authorList>
            <person name="Harrison J."/>
            <person name="Moore K.A."/>
            <person name="Paszkiewicz K."/>
            <person name="Jones T."/>
            <person name="Grant M."/>
            <person name="Ambacheew D."/>
            <person name="Muzemil S."/>
            <person name="Studholme D.J."/>
        </authorList>
    </citation>
    <scope>NUCLEOTIDE SEQUENCE [LARGE SCALE GENOMIC DNA]</scope>
</reference>
<organism evidence="1 2">
    <name type="scientific">Ensete ventricosum</name>
    <name type="common">Abyssinian banana</name>
    <name type="synonym">Musa ensete</name>
    <dbReference type="NCBI Taxonomy" id="4639"/>
    <lineage>
        <taxon>Eukaryota</taxon>
        <taxon>Viridiplantae</taxon>
        <taxon>Streptophyta</taxon>
        <taxon>Embryophyta</taxon>
        <taxon>Tracheophyta</taxon>
        <taxon>Spermatophyta</taxon>
        <taxon>Magnoliopsida</taxon>
        <taxon>Liliopsida</taxon>
        <taxon>Zingiberales</taxon>
        <taxon>Musaceae</taxon>
        <taxon>Ensete</taxon>
    </lineage>
</organism>
<evidence type="ECO:0000313" key="1">
    <source>
        <dbReference type="EMBL" id="RRT52754.1"/>
    </source>
</evidence>
<dbReference type="EMBL" id="AMZH03011508">
    <property type="protein sequence ID" value="RRT52754.1"/>
    <property type="molecule type" value="Genomic_DNA"/>
</dbReference>
<gene>
    <name evidence="1" type="ORF">B296_00005814</name>
</gene>
<dbReference type="Proteomes" id="UP000287651">
    <property type="component" value="Unassembled WGS sequence"/>
</dbReference>
<proteinExistence type="predicted"/>
<comment type="caution">
    <text evidence="1">The sequence shown here is derived from an EMBL/GenBank/DDBJ whole genome shotgun (WGS) entry which is preliminary data.</text>
</comment>